<keyword evidence="2" id="KW-1185">Reference proteome</keyword>
<comment type="caution">
    <text evidence="1">The sequence shown here is derived from an EMBL/GenBank/DDBJ whole genome shotgun (WGS) entry which is preliminary data.</text>
</comment>
<dbReference type="EMBL" id="QUOT01000001">
    <property type="protein sequence ID" value="REL31260.1"/>
    <property type="molecule type" value="Genomic_DNA"/>
</dbReference>
<organism evidence="1 2">
    <name type="scientific">Thalassotalea euphylliae</name>
    <dbReference type="NCBI Taxonomy" id="1655234"/>
    <lineage>
        <taxon>Bacteria</taxon>
        <taxon>Pseudomonadati</taxon>
        <taxon>Pseudomonadota</taxon>
        <taxon>Gammaproteobacteria</taxon>
        <taxon>Alteromonadales</taxon>
        <taxon>Colwelliaceae</taxon>
        <taxon>Thalassotalea</taxon>
    </lineage>
</organism>
<accession>A0A3E0U3F9</accession>
<dbReference type="Proteomes" id="UP000256899">
    <property type="component" value="Unassembled WGS sequence"/>
</dbReference>
<evidence type="ECO:0000313" key="2">
    <source>
        <dbReference type="Proteomes" id="UP000256899"/>
    </source>
</evidence>
<dbReference type="AlphaFoldDB" id="A0A3E0U3F9"/>
<evidence type="ECO:0000313" key="1">
    <source>
        <dbReference type="EMBL" id="REL31260.1"/>
    </source>
</evidence>
<protein>
    <submittedName>
        <fullName evidence="1">Uncharacterized protein</fullName>
    </submittedName>
</protein>
<proteinExistence type="predicted"/>
<dbReference type="RefSeq" id="WP_116015960.1">
    <property type="nucleotide sequence ID" value="NZ_QUOT01000001.1"/>
</dbReference>
<sequence>MTITVEKKSPDSQGRQALMLTRNFGSIIDESGKRKKKRKRQSLDLFIYQNPKDKIQRDHNKSVNTLAENIRAKALVDYANNKHCFEDLEKQKSSFFDFMENIIAEKKKTDSVY</sequence>
<gene>
    <name evidence="1" type="ORF">DXX94_11355</name>
</gene>
<name>A0A3E0U3F9_9GAMM</name>
<reference evidence="2" key="1">
    <citation type="submission" date="2018-08" db="EMBL/GenBank/DDBJ databases">
        <title>Thalassotalea euphylliae genome.</title>
        <authorList>
            <person name="Summers S."/>
            <person name="Rice S.A."/>
            <person name="Freckelton M.L."/>
            <person name="Nedved B.T."/>
            <person name="Hadfield M.G."/>
        </authorList>
    </citation>
    <scope>NUCLEOTIDE SEQUENCE [LARGE SCALE GENOMIC DNA]</scope>
    <source>
        <strain evidence="2">H3</strain>
    </source>
</reference>